<comment type="subcellular location">
    <subcellularLocation>
        <location evidence="1">Membrane</location>
        <topology evidence="1">Multi-pass membrane protein</topology>
    </subcellularLocation>
</comment>
<dbReference type="InterPro" id="IPR002550">
    <property type="entry name" value="CNNM"/>
</dbReference>
<dbReference type="OrthoDB" id="9798188at2"/>
<evidence type="ECO:0000256" key="5">
    <source>
        <dbReference type="ARBA" id="ARBA00022989"/>
    </source>
</evidence>
<dbReference type="AlphaFoldDB" id="A0A1G5S5Z1"/>
<dbReference type="PROSITE" id="PS51371">
    <property type="entry name" value="CBS"/>
    <property type="match status" value="2"/>
</dbReference>
<evidence type="ECO:0000256" key="1">
    <source>
        <dbReference type="ARBA" id="ARBA00004141"/>
    </source>
</evidence>
<feature type="domain" description="CBS" evidence="11">
    <location>
        <begin position="296"/>
        <end position="356"/>
    </location>
</feature>
<proteinExistence type="inferred from homology"/>
<keyword evidence="7 9" id="KW-0472">Membrane</keyword>
<sequence>MTPLVPLAALILLNGFFSASEIALISLNDKKIQAMAEDGHLKAIKLRKILGSPSRFLATIQVGITTAGFLASAFAALYYTERLTATLKTTLGGALGSFSLSDDFIRNLAVILITLILSYFSLVLGELVPKRLASHNAESFAMAVIGPVTLLSKATYPFVRFLTLSSNFFVRLFGIDPHQENENVTEEEIRMMVDVGEEKGTIEIDEKEMINNIFEFNDKTVDDIMTHRMDIVSLPIEANLDETVALINEEKYSRIPVYEDTIDNIVGILFSKDIIQYLAGTYSTELSADGFTLQPLLRKPYFVPTSKHTDDLLRDFKVNKVHMAVIIDEYGGTAGIVTLEDLLEEIVGDISDEDDEDDLLQDITPLEDGSFLVEGLASLEDLESYFKVNLPTEEFKTVTGFIIGELGNIPEEGEHPTFDYEGLTFLVLEVDDKRVTKIRVVPTLEVEDVMEEEE</sequence>
<dbReference type="Pfam" id="PF00571">
    <property type="entry name" value="CBS"/>
    <property type="match status" value="2"/>
</dbReference>
<keyword evidence="14" id="KW-1185">Reference proteome</keyword>
<evidence type="ECO:0000259" key="11">
    <source>
        <dbReference type="PROSITE" id="PS51371"/>
    </source>
</evidence>
<feature type="domain" description="CBS" evidence="11">
    <location>
        <begin position="225"/>
        <end position="286"/>
    </location>
</feature>
<evidence type="ECO:0000256" key="4">
    <source>
        <dbReference type="ARBA" id="ARBA00022737"/>
    </source>
</evidence>
<keyword evidence="4" id="KW-0677">Repeat</keyword>
<dbReference type="Pfam" id="PF01595">
    <property type="entry name" value="CNNM"/>
    <property type="match status" value="1"/>
</dbReference>
<dbReference type="SMART" id="SM01091">
    <property type="entry name" value="CorC_HlyC"/>
    <property type="match status" value="1"/>
</dbReference>
<dbReference type="InterPro" id="IPR005170">
    <property type="entry name" value="Transptr-assoc_dom"/>
</dbReference>
<dbReference type="InterPro" id="IPR016169">
    <property type="entry name" value="FAD-bd_PCMH_sub2"/>
</dbReference>
<dbReference type="EMBL" id="FMWL01000022">
    <property type="protein sequence ID" value="SCZ81765.1"/>
    <property type="molecule type" value="Genomic_DNA"/>
</dbReference>
<dbReference type="InterPro" id="IPR044751">
    <property type="entry name" value="Ion_transp-like_CBS"/>
</dbReference>
<evidence type="ECO:0000256" key="6">
    <source>
        <dbReference type="ARBA" id="ARBA00023122"/>
    </source>
</evidence>
<dbReference type="GO" id="GO:0050660">
    <property type="term" value="F:flavin adenine dinucleotide binding"/>
    <property type="evidence" value="ECO:0007669"/>
    <property type="project" value="InterPro"/>
</dbReference>
<feature type="transmembrane region" description="Helical" evidence="10">
    <location>
        <begin position="56"/>
        <end position="79"/>
    </location>
</feature>
<keyword evidence="5 9" id="KW-1133">Transmembrane helix</keyword>
<feature type="transmembrane region" description="Helical" evidence="10">
    <location>
        <begin position="104"/>
        <end position="128"/>
    </location>
</feature>
<dbReference type="SMART" id="SM00116">
    <property type="entry name" value="CBS"/>
    <property type="match status" value="2"/>
</dbReference>
<evidence type="ECO:0000256" key="10">
    <source>
        <dbReference type="SAM" id="Phobius"/>
    </source>
</evidence>
<name>A0A1G5S5Z1_9FIRM</name>
<dbReference type="InterPro" id="IPR046342">
    <property type="entry name" value="CBS_dom_sf"/>
</dbReference>
<feature type="transmembrane region" description="Helical" evidence="10">
    <location>
        <begin position="6"/>
        <end position="27"/>
    </location>
</feature>
<evidence type="ECO:0000256" key="9">
    <source>
        <dbReference type="PROSITE-ProRule" id="PRU01193"/>
    </source>
</evidence>
<dbReference type="PANTHER" id="PTHR22777:SF17">
    <property type="entry name" value="UPF0053 PROTEIN SLL0260"/>
    <property type="match status" value="1"/>
</dbReference>
<feature type="transmembrane region" description="Helical" evidence="10">
    <location>
        <begin position="140"/>
        <end position="159"/>
    </location>
</feature>
<dbReference type="GO" id="GO:0005886">
    <property type="term" value="C:plasma membrane"/>
    <property type="evidence" value="ECO:0007669"/>
    <property type="project" value="TreeGrafter"/>
</dbReference>
<keyword evidence="6 8" id="KW-0129">CBS domain</keyword>
<dbReference type="InterPro" id="IPR036318">
    <property type="entry name" value="FAD-bd_PCMH-like_sf"/>
</dbReference>
<dbReference type="Gene3D" id="3.10.580.10">
    <property type="entry name" value="CBS-domain"/>
    <property type="match status" value="1"/>
</dbReference>
<evidence type="ECO:0000259" key="12">
    <source>
        <dbReference type="PROSITE" id="PS51846"/>
    </source>
</evidence>
<dbReference type="PROSITE" id="PS51846">
    <property type="entry name" value="CNNM"/>
    <property type="match status" value="1"/>
</dbReference>
<evidence type="ECO:0000256" key="2">
    <source>
        <dbReference type="ARBA" id="ARBA00006337"/>
    </source>
</evidence>
<accession>A0A1G5S5Z1</accession>
<dbReference type="RefSeq" id="WP_092592905.1">
    <property type="nucleotide sequence ID" value="NZ_FMWL01000022.1"/>
</dbReference>
<evidence type="ECO:0000313" key="14">
    <source>
        <dbReference type="Proteomes" id="UP000199208"/>
    </source>
</evidence>
<dbReference type="SUPFAM" id="SSF54631">
    <property type="entry name" value="CBS-domain pair"/>
    <property type="match status" value="1"/>
</dbReference>
<dbReference type="FunFam" id="3.10.580.10:FF:000002">
    <property type="entry name" value="Magnesium/cobalt efflux protein CorC"/>
    <property type="match status" value="1"/>
</dbReference>
<comment type="similarity">
    <text evidence="2">Belongs to the UPF0053 family.</text>
</comment>
<keyword evidence="3 9" id="KW-0812">Transmembrane</keyword>
<evidence type="ECO:0000256" key="7">
    <source>
        <dbReference type="ARBA" id="ARBA00023136"/>
    </source>
</evidence>
<gene>
    <name evidence="13" type="ORF">SAMN03080599_03006</name>
</gene>
<feature type="domain" description="CNNM transmembrane" evidence="12">
    <location>
        <begin position="1"/>
        <end position="206"/>
    </location>
</feature>
<organism evidence="13 14">
    <name type="scientific">Acidaminobacter hydrogenoformans DSM 2784</name>
    <dbReference type="NCBI Taxonomy" id="1120920"/>
    <lineage>
        <taxon>Bacteria</taxon>
        <taxon>Bacillati</taxon>
        <taxon>Bacillota</taxon>
        <taxon>Clostridia</taxon>
        <taxon>Peptostreptococcales</taxon>
        <taxon>Acidaminobacteraceae</taxon>
        <taxon>Acidaminobacter</taxon>
    </lineage>
</organism>
<protein>
    <submittedName>
        <fullName evidence="13">Putative hemolysin</fullName>
    </submittedName>
</protein>
<dbReference type="CDD" id="cd04590">
    <property type="entry name" value="CBS_pair_CorC_HlyC_assoc"/>
    <property type="match status" value="1"/>
</dbReference>
<reference evidence="13 14" key="1">
    <citation type="submission" date="2016-10" db="EMBL/GenBank/DDBJ databases">
        <authorList>
            <person name="de Groot N.N."/>
        </authorList>
    </citation>
    <scope>NUCLEOTIDE SEQUENCE [LARGE SCALE GENOMIC DNA]</scope>
    <source>
        <strain evidence="13 14">DSM 2784</strain>
    </source>
</reference>
<dbReference type="InterPro" id="IPR000644">
    <property type="entry name" value="CBS_dom"/>
</dbReference>
<evidence type="ECO:0000256" key="8">
    <source>
        <dbReference type="PROSITE-ProRule" id="PRU00703"/>
    </source>
</evidence>
<dbReference type="Pfam" id="PF03471">
    <property type="entry name" value="CorC_HlyC"/>
    <property type="match status" value="1"/>
</dbReference>
<evidence type="ECO:0000313" key="13">
    <source>
        <dbReference type="EMBL" id="SCZ81765.1"/>
    </source>
</evidence>
<dbReference type="STRING" id="1120920.SAMN03080599_03006"/>
<dbReference type="PANTHER" id="PTHR22777">
    <property type="entry name" value="HEMOLYSIN-RELATED"/>
    <property type="match status" value="1"/>
</dbReference>
<evidence type="ECO:0000256" key="3">
    <source>
        <dbReference type="ARBA" id="ARBA00022692"/>
    </source>
</evidence>
<dbReference type="Gene3D" id="3.30.465.10">
    <property type="match status" value="1"/>
</dbReference>
<dbReference type="SUPFAM" id="SSF56176">
    <property type="entry name" value="FAD-binding/transporter-associated domain-like"/>
    <property type="match status" value="1"/>
</dbReference>
<dbReference type="Proteomes" id="UP000199208">
    <property type="component" value="Unassembled WGS sequence"/>
</dbReference>